<accession>A0A3N4JSA9</accession>
<proteinExistence type="predicted"/>
<gene>
    <name evidence="1" type="ORF">L873DRAFT_970312</name>
</gene>
<keyword evidence="2" id="KW-1185">Reference proteome</keyword>
<dbReference type="EMBL" id="ML120390">
    <property type="protein sequence ID" value="RPA99040.1"/>
    <property type="molecule type" value="Genomic_DNA"/>
</dbReference>
<name>A0A3N4JSA9_9PEZI</name>
<dbReference type="Proteomes" id="UP000276215">
    <property type="component" value="Unassembled WGS sequence"/>
</dbReference>
<sequence>MLFENATKSHPLSSDHQRIHYQYLYSSFGTVIQDENPVSRTIGIASRQAMTTTTTVDESPKIRRCKSQDSLAVELSFPTSPGSTRKSFISNFPGTKLAPLLPRRVLVKVIDLDSVSFSFNYLIVRCCWRKFGCLARSLPNHHLPTQSSIRRTLDKSVKLLLIHHPSLGTFFCLVH</sequence>
<evidence type="ECO:0000313" key="2">
    <source>
        <dbReference type="Proteomes" id="UP000276215"/>
    </source>
</evidence>
<evidence type="ECO:0000313" key="1">
    <source>
        <dbReference type="EMBL" id="RPA99040.1"/>
    </source>
</evidence>
<reference evidence="1 2" key="1">
    <citation type="journal article" date="2018" name="Nat. Ecol. Evol.">
        <title>Pezizomycetes genomes reveal the molecular basis of ectomycorrhizal truffle lifestyle.</title>
        <authorList>
            <person name="Murat C."/>
            <person name="Payen T."/>
            <person name="Noel B."/>
            <person name="Kuo A."/>
            <person name="Morin E."/>
            <person name="Chen J."/>
            <person name="Kohler A."/>
            <person name="Krizsan K."/>
            <person name="Balestrini R."/>
            <person name="Da Silva C."/>
            <person name="Montanini B."/>
            <person name="Hainaut M."/>
            <person name="Levati E."/>
            <person name="Barry K.W."/>
            <person name="Belfiori B."/>
            <person name="Cichocki N."/>
            <person name="Clum A."/>
            <person name="Dockter R.B."/>
            <person name="Fauchery L."/>
            <person name="Guy J."/>
            <person name="Iotti M."/>
            <person name="Le Tacon F."/>
            <person name="Lindquist E.A."/>
            <person name="Lipzen A."/>
            <person name="Malagnac F."/>
            <person name="Mello A."/>
            <person name="Molinier V."/>
            <person name="Miyauchi S."/>
            <person name="Poulain J."/>
            <person name="Riccioni C."/>
            <person name="Rubini A."/>
            <person name="Sitrit Y."/>
            <person name="Splivallo R."/>
            <person name="Traeger S."/>
            <person name="Wang M."/>
            <person name="Zifcakova L."/>
            <person name="Wipf D."/>
            <person name="Zambonelli A."/>
            <person name="Paolocci F."/>
            <person name="Nowrousian M."/>
            <person name="Ottonello S."/>
            <person name="Baldrian P."/>
            <person name="Spatafora J.W."/>
            <person name="Henrissat B."/>
            <person name="Nagy L.G."/>
            <person name="Aury J.M."/>
            <person name="Wincker P."/>
            <person name="Grigoriev I.V."/>
            <person name="Bonfante P."/>
            <person name="Martin F.M."/>
        </authorList>
    </citation>
    <scope>NUCLEOTIDE SEQUENCE [LARGE SCALE GENOMIC DNA]</scope>
    <source>
        <strain evidence="1 2">120613-1</strain>
    </source>
</reference>
<organism evidence="1 2">
    <name type="scientific">Choiromyces venosus 120613-1</name>
    <dbReference type="NCBI Taxonomy" id="1336337"/>
    <lineage>
        <taxon>Eukaryota</taxon>
        <taxon>Fungi</taxon>
        <taxon>Dikarya</taxon>
        <taxon>Ascomycota</taxon>
        <taxon>Pezizomycotina</taxon>
        <taxon>Pezizomycetes</taxon>
        <taxon>Pezizales</taxon>
        <taxon>Tuberaceae</taxon>
        <taxon>Choiromyces</taxon>
    </lineage>
</organism>
<protein>
    <submittedName>
        <fullName evidence="1">Uncharacterized protein</fullName>
    </submittedName>
</protein>
<dbReference type="AlphaFoldDB" id="A0A3N4JSA9"/>